<protein>
    <submittedName>
        <fullName evidence="2">Uncharacterized protein</fullName>
    </submittedName>
</protein>
<sequence length="44" mass="4948">MDRFPPFPPEISSFLDAVARVPSDPRAFEQGSDQRDDVGQPNQM</sequence>
<evidence type="ECO:0000313" key="3">
    <source>
        <dbReference type="Proteomes" id="UP000008631"/>
    </source>
</evidence>
<accession>E8QWD4</accession>
<feature type="region of interest" description="Disordered" evidence="1">
    <location>
        <begin position="24"/>
        <end position="44"/>
    </location>
</feature>
<keyword evidence="3" id="KW-1185">Reference proteome</keyword>
<gene>
    <name evidence="2" type="ordered locus">Isop_0224</name>
</gene>
<dbReference type="KEGG" id="ipa:Isop_0224"/>
<dbReference type="HOGENOM" id="CLU_3217300_0_0_0"/>
<reference evidence="2 3" key="2">
    <citation type="journal article" date="2011" name="Stand. Genomic Sci.">
        <title>Complete genome sequence of Isosphaera pallida type strain (IS1B).</title>
        <authorList>
            <consortium name="US DOE Joint Genome Institute (JGI-PGF)"/>
            <person name="Goker M."/>
            <person name="Cleland D."/>
            <person name="Saunders E."/>
            <person name="Lapidus A."/>
            <person name="Nolan M."/>
            <person name="Lucas S."/>
            <person name="Hammon N."/>
            <person name="Deshpande S."/>
            <person name="Cheng J.F."/>
            <person name="Tapia R."/>
            <person name="Han C."/>
            <person name="Goodwin L."/>
            <person name="Pitluck S."/>
            <person name="Liolios K."/>
            <person name="Pagani I."/>
            <person name="Ivanova N."/>
            <person name="Mavromatis K."/>
            <person name="Pati A."/>
            <person name="Chen A."/>
            <person name="Palaniappan K."/>
            <person name="Land M."/>
            <person name="Hauser L."/>
            <person name="Chang Y.J."/>
            <person name="Jeffries C.D."/>
            <person name="Detter J.C."/>
            <person name="Beck B."/>
            <person name="Woyke T."/>
            <person name="Bristow J."/>
            <person name="Eisen J.A."/>
            <person name="Markowitz V."/>
            <person name="Hugenholtz P."/>
            <person name="Kyrpides N.C."/>
            <person name="Klenk H.P."/>
        </authorList>
    </citation>
    <scope>NUCLEOTIDE SEQUENCE [LARGE SCALE GENOMIC DNA]</scope>
    <source>
        <strain evidence="3">ATCC 43644 / DSM 9630 / IS1B</strain>
    </source>
</reference>
<dbReference type="InParanoid" id="E8QWD4"/>
<name>E8QWD4_ISOPI</name>
<dbReference type="Proteomes" id="UP000008631">
    <property type="component" value="Chromosome"/>
</dbReference>
<proteinExistence type="predicted"/>
<organism evidence="2 3">
    <name type="scientific">Isosphaera pallida (strain ATCC 43644 / DSM 9630 / IS1B)</name>
    <dbReference type="NCBI Taxonomy" id="575540"/>
    <lineage>
        <taxon>Bacteria</taxon>
        <taxon>Pseudomonadati</taxon>
        <taxon>Planctomycetota</taxon>
        <taxon>Planctomycetia</taxon>
        <taxon>Isosphaerales</taxon>
        <taxon>Isosphaeraceae</taxon>
        <taxon>Isosphaera</taxon>
    </lineage>
</organism>
<dbReference type="AlphaFoldDB" id="E8QWD4"/>
<reference key="1">
    <citation type="submission" date="2010-11" db="EMBL/GenBank/DDBJ databases">
        <title>The complete sequence of chromosome of Isophaera pallida ATCC 43644.</title>
        <authorList>
            <consortium name="US DOE Joint Genome Institute (JGI-PGF)"/>
            <person name="Lucas S."/>
            <person name="Copeland A."/>
            <person name="Lapidus A."/>
            <person name="Bruce D."/>
            <person name="Goodwin L."/>
            <person name="Pitluck S."/>
            <person name="Kyrpides N."/>
            <person name="Mavromatis K."/>
            <person name="Pagani I."/>
            <person name="Ivanova N."/>
            <person name="Saunders E."/>
            <person name="Brettin T."/>
            <person name="Detter J.C."/>
            <person name="Han C."/>
            <person name="Tapia R."/>
            <person name="Land M."/>
            <person name="Hauser L."/>
            <person name="Markowitz V."/>
            <person name="Cheng J.-F."/>
            <person name="Hugenholtz P."/>
            <person name="Woyke T."/>
            <person name="Wu D."/>
            <person name="Eisen J.A."/>
        </authorList>
    </citation>
    <scope>NUCLEOTIDE SEQUENCE</scope>
    <source>
        <strain>ATCC 43644</strain>
    </source>
</reference>
<dbReference type="STRING" id="575540.Isop_0224"/>
<evidence type="ECO:0000313" key="2">
    <source>
        <dbReference type="EMBL" id="ADV60821.1"/>
    </source>
</evidence>
<evidence type="ECO:0000256" key="1">
    <source>
        <dbReference type="SAM" id="MobiDB-lite"/>
    </source>
</evidence>
<dbReference type="EMBL" id="CP002353">
    <property type="protein sequence ID" value="ADV60821.1"/>
    <property type="molecule type" value="Genomic_DNA"/>
</dbReference>